<feature type="coiled-coil region" evidence="1">
    <location>
        <begin position="23"/>
        <end position="127"/>
    </location>
</feature>
<comment type="caution">
    <text evidence="3">The sequence shown here is derived from an EMBL/GenBank/DDBJ whole genome shotgun (WGS) entry which is preliminary data.</text>
</comment>
<feature type="compositionally biased region" description="Basic and acidic residues" evidence="2">
    <location>
        <begin position="343"/>
        <end position="355"/>
    </location>
</feature>
<evidence type="ECO:0000256" key="1">
    <source>
        <dbReference type="SAM" id="Coils"/>
    </source>
</evidence>
<dbReference type="Gene3D" id="1.10.287.1490">
    <property type="match status" value="1"/>
</dbReference>
<proteinExistence type="predicted"/>
<accession>A0AAW0B1S3</accession>
<keyword evidence="1" id="KW-0175">Coiled coil</keyword>
<evidence type="ECO:0000256" key="2">
    <source>
        <dbReference type="SAM" id="MobiDB-lite"/>
    </source>
</evidence>
<feature type="compositionally biased region" description="Polar residues" evidence="2">
    <location>
        <begin position="356"/>
        <end position="367"/>
    </location>
</feature>
<evidence type="ECO:0000313" key="3">
    <source>
        <dbReference type="EMBL" id="KAK7018763.1"/>
    </source>
</evidence>
<dbReference type="Proteomes" id="UP001383192">
    <property type="component" value="Unassembled WGS sequence"/>
</dbReference>
<sequence length="445" mass="51156">MDVTHTHYRTVDHDPETRMYQFYKDAREEMAGYADAIQALTTRVDDLADQVDTYSISCQSVKTKAEKIQKQINDLASDVAELKIALQEYEGHENKYSDLSDAIRDLNESQVEAANSFEEQIQRWQSKFEKDISAEKENQATAITKIQKDITGLSVLLHSKDLLSEEMQNRLEELAERIDVHEFVQERGEEVLNQLREQYVEIELNLATCVPAKSDRGNNTNTADGEHTRIRLATLGDELESQGHFPMPDPLERLEERIVILEGNSTQNSDSWTGVWRNLKELTGDIRKLEVDDHDLRERTLVLEQNISKEIAAWRIFRTSQQAINQKLVLGDFGIGQRSQHAPKSEGEKEVKDGSNKQSVDPVNSRNGSEDFLHGRGNLQLRQIQDELHAQRQDRLLQRDVLESVQESLDELRSMVRYILHSDSLYGSYKSVLLACYWRDTLKAQ</sequence>
<reference evidence="3 4" key="1">
    <citation type="submission" date="2024-01" db="EMBL/GenBank/DDBJ databases">
        <title>A draft genome for a cacao thread blight-causing isolate of Paramarasmius palmivorus.</title>
        <authorList>
            <person name="Baruah I.K."/>
            <person name="Bukari Y."/>
            <person name="Amoako-Attah I."/>
            <person name="Meinhardt L.W."/>
            <person name="Bailey B.A."/>
            <person name="Cohen S.P."/>
        </authorList>
    </citation>
    <scope>NUCLEOTIDE SEQUENCE [LARGE SCALE GENOMIC DNA]</scope>
    <source>
        <strain evidence="3 4">GH-12</strain>
    </source>
</reference>
<protein>
    <submittedName>
        <fullName evidence="3">Uncharacterized protein</fullName>
    </submittedName>
</protein>
<feature type="region of interest" description="Disordered" evidence="2">
    <location>
        <begin position="337"/>
        <end position="372"/>
    </location>
</feature>
<feature type="coiled-coil region" evidence="1">
    <location>
        <begin position="157"/>
        <end position="205"/>
    </location>
</feature>
<dbReference type="AlphaFoldDB" id="A0AAW0B1S3"/>
<evidence type="ECO:0000313" key="4">
    <source>
        <dbReference type="Proteomes" id="UP001383192"/>
    </source>
</evidence>
<name>A0AAW0B1S3_9AGAR</name>
<keyword evidence="4" id="KW-1185">Reference proteome</keyword>
<dbReference type="EMBL" id="JAYKXP010000220">
    <property type="protein sequence ID" value="KAK7018763.1"/>
    <property type="molecule type" value="Genomic_DNA"/>
</dbReference>
<gene>
    <name evidence="3" type="ORF">VNI00_018253</name>
</gene>
<organism evidence="3 4">
    <name type="scientific">Paramarasmius palmivorus</name>
    <dbReference type="NCBI Taxonomy" id="297713"/>
    <lineage>
        <taxon>Eukaryota</taxon>
        <taxon>Fungi</taxon>
        <taxon>Dikarya</taxon>
        <taxon>Basidiomycota</taxon>
        <taxon>Agaricomycotina</taxon>
        <taxon>Agaricomycetes</taxon>
        <taxon>Agaricomycetidae</taxon>
        <taxon>Agaricales</taxon>
        <taxon>Marasmiineae</taxon>
        <taxon>Marasmiaceae</taxon>
        <taxon>Paramarasmius</taxon>
    </lineage>
</organism>